<sequence length="297" mass="34602">MNREHELTRLAQQWEELTIANDRMFSMVMENNAICRELLRRIFPELAIDRVQRVTVQKQVNTPLDARVVRFDVYIRDDQQRTYIVEMQVANRQNLQYRLRYYLEQVDHSILGPGDNYEKLAGYPTYVIFFCDFDYYGQDRPEYRFEWRCVDQPNLTAGTGQQLVVFNARASAFHDKIGIEGFLKLMHNQIAAGDPLVEQITGEMKRIKEDPERRRNYMKYELDLMDARSDGMAIGLAEGKKQGIQQGLEQGKQQSIIAAAKMLLDLKLSHTVIVKQLMSAYDLSSDEAERYLAQARG</sequence>
<dbReference type="Proteomes" id="UP000051883">
    <property type="component" value="Unassembled WGS sequence"/>
</dbReference>
<dbReference type="Pfam" id="PF12784">
    <property type="entry name" value="PDDEXK_2"/>
    <property type="match status" value="1"/>
</dbReference>
<protein>
    <recommendedName>
        <fullName evidence="5">Rpn family recombination-promoting nuclease/putative transposase</fullName>
    </recommendedName>
</protein>
<reference evidence="2 4" key="2">
    <citation type="journal article" date="2015" name="Genome Announc.">
        <title>Expanding the biotechnology potential of lactobacilli through comparative genomics of 213 strains and associated genera.</title>
        <authorList>
            <person name="Sun Z."/>
            <person name="Harris H.M."/>
            <person name="McCann A."/>
            <person name="Guo C."/>
            <person name="Argimon S."/>
            <person name="Zhang W."/>
            <person name="Yang X."/>
            <person name="Jeffery I.B."/>
            <person name="Cooney J.C."/>
            <person name="Kagawa T.F."/>
            <person name="Liu W."/>
            <person name="Song Y."/>
            <person name="Salvetti E."/>
            <person name="Wrobel A."/>
            <person name="Rasinkangas P."/>
            <person name="Parkhill J."/>
            <person name="Rea M.C."/>
            <person name="O'Sullivan O."/>
            <person name="Ritari J."/>
            <person name="Douillard F.P."/>
            <person name="Paul Ross R."/>
            <person name="Yang R."/>
            <person name="Briner A.E."/>
            <person name="Felis G.E."/>
            <person name="de Vos W.M."/>
            <person name="Barrangou R."/>
            <person name="Klaenhammer T.R."/>
            <person name="Caufield P.W."/>
            <person name="Cui Y."/>
            <person name="Zhang H."/>
            <person name="O'Toole P.W."/>
        </authorList>
    </citation>
    <scope>NUCLEOTIDE SEQUENCE [LARGE SCALE GENOMIC DNA]</scope>
    <source>
        <strain evidence="2 4">DSM 16041</strain>
    </source>
</reference>
<dbReference type="eggNOG" id="COG5464">
    <property type="taxonomic scope" value="Bacteria"/>
</dbReference>
<dbReference type="EMBL" id="ACLL01000065">
    <property type="protein sequence ID" value="EEW52741.1"/>
    <property type="molecule type" value="Genomic_DNA"/>
</dbReference>
<organism evidence="1 3">
    <name type="scientific">Limosilactobacillus antri DSM 16041</name>
    <dbReference type="NCBI Taxonomy" id="525309"/>
    <lineage>
        <taxon>Bacteria</taxon>
        <taxon>Bacillati</taxon>
        <taxon>Bacillota</taxon>
        <taxon>Bacilli</taxon>
        <taxon>Lactobacillales</taxon>
        <taxon>Lactobacillaceae</taxon>
        <taxon>Limosilactobacillus</taxon>
    </lineage>
</organism>
<evidence type="ECO:0000313" key="3">
    <source>
        <dbReference type="Proteomes" id="UP000003675"/>
    </source>
</evidence>
<evidence type="ECO:0008006" key="5">
    <source>
        <dbReference type="Google" id="ProtNLM"/>
    </source>
</evidence>
<proteinExistence type="predicted"/>
<gene>
    <name evidence="2" type="ORF">FC31_GL001579</name>
    <name evidence="1" type="ORF">HMPREF0494_2088</name>
</gene>
<evidence type="ECO:0000313" key="2">
    <source>
        <dbReference type="EMBL" id="KRK55304.1"/>
    </source>
</evidence>
<dbReference type="HOGENOM" id="CLU_071023_2_1_9"/>
<dbReference type="NCBIfam" id="TIGR01784">
    <property type="entry name" value="T_den_put_tspse"/>
    <property type="match status" value="1"/>
</dbReference>
<dbReference type="OrthoDB" id="2284375at2"/>
<dbReference type="STRING" id="525309.HMPREF0494_2088"/>
<comment type="caution">
    <text evidence="1">The sequence shown here is derived from an EMBL/GenBank/DDBJ whole genome shotgun (WGS) entry which is preliminary data.</text>
</comment>
<dbReference type="PATRIC" id="fig|525309.8.peg.1610"/>
<keyword evidence="4" id="KW-1185">Reference proteome</keyword>
<evidence type="ECO:0000313" key="1">
    <source>
        <dbReference type="EMBL" id="EEW52741.1"/>
    </source>
</evidence>
<evidence type="ECO:0000313" key="4">
    <source>
        <dbReference type="Proteomes" id="UP000051883"/>
    </source>
</evidence>
<accession>C8P9U4</accession>
<dbReference type="EMBL" id="AZDK01000040">
    <property type="protein sequence ID" value="KRK55304.1"/>
    <property type="molecule type" value="Genomic_DNA"/>
</dbReference>
<reference evidence="1 3" key="1">
    <citation type="submission" date="2009-09" db="EMBL/GenBank/DDBJ databases">
        <authorList>
            <person name="Qin X."/>
            <person name="Bachman B."/>
            <person name="Battles P."/>
            <person name="Bell A."/>
            <person name="Bess C."/>
            <person name="Bickham C."/>
            <person name="Chaboub L."/>
            <person name="Chen D."/>
            <person name="Coyle M."/>
            <person name="Deiros D.R."/>
            <person name="Dinh H."/>
            <person name="Forbes L."/>
            <person name="Fowler G."/>
            <person name="Francisco L."/>
            <person name="Fu Q."/>
            <person name="Gubbala S."/>
            <person name="Hale W."/>
            <person name="Han Y."/>
            <person name="Hemphill L."/>
            <person name="Highlander S.K."/>
            <person name="Hirani K."/>
            <person name="Hogues M."/>
            <person name="Jackson L."/>
            <person name="Jakkamsetti A."/>
            <person name="Javaid M."/>
            <person name="Jiang H."/>
            <person name="Korchina V."/>
            <person name="Kovar C."/>
            <person name="Lara F."/>
            <person name="Lee S."/>
            <person name="Mata R."/>
            <person name="Mathew T."/>
            <person name="Moen C."/>
            <person name="Morales K."/>
            <person name="Munidasa M."/>
            <person name="Nazareth L."/>
            <person name="Ngo R."/>
            <person name="Nguyen L."/>
            <person name="Okwuonu G."/>
            <person name="Ongeri F."/>
            <person name="Patil S."/>
            <person name="Petrosino J."/>
            <person name="Pham C."/>
            <person name="Pham P."/>
            <person name="Pu L.-L."/>
            <person name="Puazo M."/>
            <person name="Raj R."/>
            <person name="Reid J."/>
            <person name="Rouhana J."/>
            <person name="Saada N."/>
            <person name="Shang Y."/>
            <person name="Simmons D."/>
            <person name="Thornton R."/>
            <person name="Warren J."/>
            <person name="Weissenberger G."/>
            <person name="Zhang J."/>
            <person name="Zhang L."/>
            <person name="Zhou C."/>
            <person name="Zhu D."/>
            <person name="Muzny D."/>
            <person name="Worley K."/>
            <person name="Gibbs R."/>
        </authorList>
    </citation>
    <scope>NUCLEOTIDE SEQUENCE [LARGE SCALE GENOMIC DNA]</scope>
    <source>
        <strain evidence="1 3">DSM 16041</strain>
    </source>
</reference>
<dbReference type="AlphaFoldDB" id="C8P9U4"/>
<dbReference type="RefSeq" id="WP_007124368.1">
    <property type="nucleotide sequence ID" value="NZ_AZDK01000040.1"/>
</dbReference>
<dbReference type="InterPro" id="IPR010106">
    <property type="entry name" value="RpnA"/>
</dbReference>
<dbReference type="Proteomes" id="UP000003675">
    <property type="component" value="Unassembled WGS sequence"/>
</dbReference>
<name>C8P9U4_9LACO</name>